<name>A0A7K6APC9_UPUEP</name>
<dbReference type="GO" id="GO:0003682">
    <property type="term" value="F:chromatin binding"/>
    <property type="evidence" value="ECO:0007669"/>
    <property type="project" value="TreeGrafter"/>
</dbReference>
<evidence type="ECO:0000256" key="5">
    <source>
        <dbReference type="ARBA" id="ARBA00022454"/>
    </source>
</evidence>
<dbReference type="GO" id="GO:0000796">
    <property type="term" value="C:condensin complex"/>
    <property type="evidence" value="ECO:0007669"/>
    <property type="project" value="InterPro"/>
</dbReference>
<evidence type="ECO:0000313" key="13">
    <source>
        <dbReference type="Proteomes" id="UP000544127"/>
    </source>
</evidence>
<comment type="similarity">
    <text evidence="3">Belongs to the CND2 (condensin subunit 2) family.</text>
</comment>
<organism evidence="12 13">
    <name type="scientific">Upupa epops</name>
    <name type="common">Eurasian hoopoe</name>
    <dbReference type="NCBI Taxonomy" id="57439"/>
    <lineage>
        <taxon>Eukaryota</taxon>
        <taxon>Metazoa</taxon>
        <taxon>Chordata</taxon>
        <taxon>Craniata</taxon>
        <taxon>Vertebrata</taxon>
        <taxon>Euteleostomi</taxon>
        <taxon>Archelosauria</taxon>
        <taxon>Archosauria</taxon>
        <taxon>Dinosauria</taxon>
        <taxon>Saurischia</taxon>
        <taxon>Theropoda</taxon>
        <taxon>Coelurosauria</taxon>
        <taxon>Aves</taxon>
        <taxon>Neognathae</taxon>
        <taxon>Neoaves</taxon>
        <taxon>Telluraves</taxon>
        <taxon>Coraciimorphae</taxon>
        <taxon>Bucerotiformes</taxon>
        <taxon>Upupidae</taxon>
        <taxon>Upupa</taxon>
    </lineage>
</organism>
<sequence>EGDVRTMCLYLSMNPGEYSYFSPRVLSMWAGPNHWHFRPAHRRTSPRAAAASWGARKRQAKKLFEINFEEDVDFEAHFRKTKAVLTLSKSILECQNVKNTTLPPDYSYDPKSILQLFLKPSVQYCRVAEPQGCLEQDEGIADYDYNNPGDTTNFCPVLQVSAPPSGSAQLPEPEEGGAGGGHPGHAEGDNGADITTYGEMQLLAEPQKVPRVAIEYAKVAKQMDVRRLKSSMWGLLASTQPAAAGAEVSRPEPRARPPRPARALQLSQRLLPSSARLPPTMATNLSVPLALACLLHLANEKSLKLESTEDLADILVK</sequence>
<comment type="subcellular location">
    <subcellularLocation>
        <location evidence="1">Chromosome</location>
    </subcellularLocation>
    <subcellularLocation>
        <location evidence="2">Cytoplasm</location>
    </subcellularLocation>
</comment>
<keyword evidence="7" id="KW-0132">Cell division</keyword>
<comment type="caution">
    <text evidence="12">The sequence shown here is derived from an EMBL/GenBank/DDBJ whole genome shotgun (WGS) entry which is preliminary data.</text>
</comment>
<feature type="non-terminal residue" evidence="12">
    <location>
        <position position="1"/>
    </location>
</feature>
<keyword evidence="5" id="KW-0158">Chromosome</keyword>
<evidence type="ECO:0000256" key="10">
    <source>
        <dbReference type="ARBA" id="ARBA00023306"/>
    </source>
</evidence>
<keyword evidence="13" id="KW-1185">Reference proteome</keyword>
<protein>
    <recommendedName>
        <fullName evidence="4">Condensin complex subunit 2</fullName>
    </recommendedName>
</protein>
<dbReference type="InterPro" id="IPR022816">
    <property type="entry name" value="Condensin_barren_su2"/>
</dbReference>
<feature type="region of interest" description="Disordered" evidence="11">
    <location>
        <begin position="157"/>
        <end position="193"/>
    </location>
</feature>
<evidence type="ECO:0000256" key="2">
    <source>
        <dbReference type="ARBA" id="ARBA00004496"/>
    </source>
</evidence>
<evidence type="ECO:0000256" key="3">
    <source>
        <dbReference type="ARBA" id="ARBA00009471"/>
    </source>
</evidence>
<evidence type="ECO:0000256" key="7">
    <source>
        <dbReference type="ARBA" id="ARBA00022618"/>
    </source>
</evidence>
<evidence type="ECO:0000256" key="9">
    <source>
        <dbReference type="ARBA" id="ARBA00023067"/>
    </source>
</evidence>
<keyword evidence="9" id="KW-0226">DNA condensation</keyword>
<reference evidence="12 13" key="1">
    <citation type="submission" date="2019-09" db="EMBL/GenBank/DDBJ databases">
        <title>Bird 10,000 Genomes (B10K) Project - Family phase.</title>
        <authorList>
            <person name="Zhang G."/>
        </authorList>
    </citation>
    <scope>NUCLEOTIDE SEQUENCE [LARGE SCALE GENOMIC DNA]</scope>
    <source>
        <strain evidence="12">B10K-DU-012-37</strain>
    </source>
</reference>
<keyword evidence="10" id="KW-0131">Cell cycle</keyword>
<dbReference type="Proteomes" id="UP000544127">
    <property type="component" value="Unassembled WGS sequence"/>
</dbReference>
<accession>A0A7K6APC9</accession>
<dbReference type="GO" id="GO:0005737">
    <property type="term" value="C:cytoplasm"/>
    <property type="evidence" value="ECO:0007669"/>
    <property type="project" value="UniProtKB-SubCell"/>
</dbReference>
<evidence type="ECO:0000256" key="1">
    <source>
        <dbReference type="ARBA" id="ARBA00004286"/>
    </source>
</evidence>
<evidence type="ECO:0000256" key="8">
    <source>
        <dbReference type="ARBA" id="ARBA00022776"/>
    </source>
</evidence>
<dbReference type="PANTHER" id="PTHR13108:SF9">
    <property type="entry name" value="CONDENSIN COMPLEX SUBUNIT 2"/>
    <property type="match status" value="1"/>
</dbReference>
<dbReference type="GO" id="GO:0051301">
    <property type="term" value="P:cell division"/>
    <property type="evidence" value="ECO:0007669"/>
    <property type="project" value="UniProtKB-KW"/>
</dbReference>
<dbReference type="OrthoDB" id="362021at2759"/>
<keyword evidence="6" id="KW-0963">Cytoplasm</keyword>
<evidence type="ECO:0000256" key="4">
    <source>
        <dbReference type="ARBA" id="ARBA00016065"/>
    </source>
</evidence>
<gene>
    <name evidence="12" type="primary">Ncaph</name>
    <name evidence="12" type="ORF">UPUEPO_R04104</name>
</gene>
<keyword evidence="8" id="KW-0498">Mitosis</keyword>
<dbReference type="PANTHER" id="PTHR13108">
    <property type="entry name" value="CONDENSIN COMPLEX SUBUNIT 2"/>
    <property type="match status" value="1"/>
</dbReference>
<dbReference type="Pfam" id="PF05786">
    <property type="entry name" value="Cnd2"/>
    <property type="match status" value="1"/>
</dbReference>
<evidence type="ECO:0000256" key="6">
    <source>
        <dbReference type="ARBA" id="ARBA00022490"/>
    </source>
</evidence>
<dbReference type="AlphaFoldDB" id="A0A7K6APC9"/>
<feature type="region of interest" description="Disordered" evidence="11">
    <location>
        <begin position="240"/>
        <end position="259"/>
    </location>
</feature>
<evidence type="ECO:0000256" key="11">
    <source>
        <dbReference type="SAM" id="MobiDB-lite"/>
    </source>
</evidence>
<proteinExistence type="inferred from homology"/>
<dbReference type="GO" id="GO:0007076">
    <property type="term" value="P:mitotic chromosome condensation"/>
    <property type="evidence" value="ECO:0007669"/>
    <property type="project" value="InterPro"/>
</dbReference>
<dbReference type="EMBL" id="VZRI01003336">
    <property type="protein sequence ID" value="NWU91521.1"/>
    <property type="molecule type" value="Genomic_DNA"/>
</dbReference>
<evidence type="ECO:0000313" key="12">
    <source>
        <dbReference type="EMBL" id="NWU91521.1"/>
    </source>
</evidence>
<feature type="non-terminal residue" evidence="12">
    <location>
        <position position="317"/>
    </location>
</feature>